<dbReference type="InterPro" id="IPR008928">
    <property type="entry name" value="6-hairpin_glycosidase_sf"/>
</dbReference>
<keyword evidence="3" id="KW-1185">Reference proteome</keyword>
<dbReference type="Proteomes" id="UP000284547">
    <property type="component" value="Unassembled WGS sequence"/>
</dbReference>
<accession>A0A411Z174</accession>
<dbReference type="PANTHER" id="PTHR33886:SF8">
    <property type="entry name" value="UNSATURATED RHAMNOGALACTURONAN HYDROLASE (EUROFUNG)"/>
    <property type="match status" value="1"/>
</dbReference>
<proteinExistence type="predicted"/>
<dbReference type="InterPro" id="IPR010905">
    <property type="entry name" value="Glyco_hydro_88"/>
</dbReference>
<reference evidence="2 3" key="1">
    <citation type="submission" date="2018-08" db="EMBL/GenBank/DDBJ databases">
        <title>Flavobacterium tibetense sp. nov., isolated from a wetland YonghuCo on Tibetan Plateau.</title>
        <authorList>
            <person name="Phurbu D."/>
            <person name="Lu H."/>
            <person name="Xing P."/>
        </authorList>
    </citation>
    <scope>NUCLEOTIDE SEQUENCE [LARGE SCALE GENOMIC DNA]</scope>
    <source>
        <strain evidence="2 3">DJC</strain>
    </source>
</reference>
<gene>
    <name evidence="2" type="ORF">D1012_13800</name>
</gene>
<evidence type="ECO:0000313" key="3">
    <source>
        <dbReference type="Proteomes" id="UP000284547"/>
    </source>
</evidence>
<dbReference type="InterPro" id="IPR012341">
    <property type="entry name" value="6hp_glycosidase-like_sf"/>
</dbReference>
<dbReference type="OrthoDB" id="9812931at2"/>
<dbReference type="GO" id="GO:0005975">
    <property type="term" value="P:carbohydrate metabolic process"/>
    <property type="evidence" value="ECO:0007669"/>
    <property type="project" value="InterPro"/>
</dbReference>
<name>A0A411Z174_9RHOB</name>
<keyword evidence="1 2" id="KW-0378">Hydrolase</keyword>
<dbReference type="SUPFAM" id="SSF48208">
    <property type="entry name" value="Six-hairpin glycosidases"/>
    <property type="match status" value="1"/>
</dbReference>
<evidence type="ECO:0000256" key="1">
    <source>
        <dbReference type="ARBA" id="ARBA00022801"/>
    </source>
</evidence>
<evidence type="ECO:0000313" key="2">
    <source>
        <dbReference type="EMBL" id="RGP36803.1"/>
    </source>
</evidence>
<sequence>MRPQADQIRQKLRQLVQGLTDLRHDGQFDEPNLDGTAGDYISFDSWEWPQGVGLYGLAQLWRRHRDPALQDLLEGWYARHVAAGLPGLNINTTAPMLALALLWSETQDPRWQPVLDDWANRLMRNAPRTAEGGLQHDVSDKVNPGEMWDDTLFMAGLFLARYGHASGRLELVDEAVRQFLVHARYLSDPETGLWFHGWTFDGRHNFARARWARGNAWITACILDLFEIPDLPGSVRLYLTEVLKAQVEALLPLQTASGAWRTLLDDPQSYEEISATAGFAYGLLKAARQGIGGPDWAEAGWRGVQAVLANIDDQGTVQNVSYGTRMGPDLQFYRDIPLQPTGYGQALAILCLVEAEGQLVTEGAAA</sequence>
<comment type="caution">
    <text evidence="2">The sequence shown here is derived from an EMBL/GenBank/DDBJ whole genome shotgun (WGS) entry which is preliminary data.</text>
</comment>
<dbReference type="PANTHER" id="PTHR33886">
    <property type="entry name" value="UNSATURATED RHAMNOGALACTURONAN HYDROLASE (EUROFUNG)"/>
    <property type="match status" value="1"/>
</dbReference>
<dbReference type="GO" id="GO:0016787">
    <property type="term" value="F:hydrolase activity"/>
    <property type="evidence" value="ECO:0007669"/>
    <property type="project" value="UniProtKB-KW"/>
</dbReference>
<organism evidence="2 3">
    <name type="scientific">Pseudotabrizicola alkalilacus</name>
    <dbReference type="NCBI Taxonomy" id="2305252"/>
    <lineage>
        <taxon>Bacteria</taxon>
        <taxon>Pseudomonadati</taxon>
        <taxon>Pseudomonadota</taxon>
        <taxon>Alphaproteobacteria</taxon>
        <taxon>Rhodobacterales</taxon>
        <taxon>Paracoccaceae</taxon>
        <taxon>Pseudotabrizicola</taxon>
    </lineage>
</organism>
<dbReference type="Pfam" id="PF07470">
    <property type="entry name" value="Glyco_hydro_88"/>
    <property type="match status" value="1"/>
</dbReference>
<dbReference type="EMBL" id="QWEY01000007">
    <property type="protein sequence ID" value="RGP36803.1"/>
    <property type="molecule type" value="Genomic_DNA"/>
</dbReference>
<dbReference type="RefSeq" id="WP_118153377.1">
    <property type="nucleotide sequence ID" value="NZ_QWEY01000007.1"/>
</dbReference>
<protein>
    <submittedName>
        <fullName evidence="2">Glycoside hydrolase family 105 protein</fullName>
    </submittedName>
</protein>
<dbReference type="Gene3D" id="1.50.10.10">
    <property type="match status" value="1"/>
</dbReference>
<dbReference type="InterPro" id="IPR052043">
    <property type="entry name" value="PolySaccharide_Degr_Enz"/>
</dbReference>
<dbReference type="AlphaFoldDB" id="A0A411Z174"/>